<geneLocation type="plasmid" evidence="1 2">
    <name>lp36</name>
</geneLocation>
<evidence type="ECO:0000313" key="2">
    <source>
        <dbReference type="Proteomes" id="UP001304851"/>
    </source>
</evidence>
<protein>
    <submittedName>
        <fullName evidence="1">Uncharacterized protein</fullName>
    </submittedName>
</protein>
<organism evidence="1 2">
    <name type="scientific">Borreliella carolinensis</name>
    <dbReference type="NCBI Taxonomy" id="478174"/>
    <lineage>
        <taxon>Bacteria</taxon>
        <taxon>Pseudomonadati</taxon>
        <taxon>Spirochaetota</taxon>
        <taxon>Spirochaetia</taxon>
        <taxon>Spirochaetales</taxon>
        <taxon>Borreliaceae</taxon>
        <taxon>Borreliella</taxon>
    </lineage>
</organism>
<dbReference type="Proteomes" id="UP001304851">
    <property type="component" value="Plasmid lp36"/>
</dbReference>
<accession>A0ACD5GKI0</accession>
<reference evidence="1" key="1">
    <citation type="submission" date="2024-11" db="EMBL/GenBank/DDBJ databases">
        <title>Sequencing of Borrelia variable plasmids from multiple Borrelia sensu lato isolates.</title>
        <authorList>
            <person name="Mongodin E.F."/>
            <person name="Rudenko N."/>
            <person name="Fraser C.M."/>
            <person name="Schutzer S."/>
            <person name="Luft B."/>
            <person name="Morgan R."/>
            <person name="Casjens S."/>
            <person name="Qiu W."/>
        </authorList>
    </citation>
    <scope>NUCLEOTIDE SEQUENCE</scope>
    <source>
        <strain evidence="1">SCGT-18</strain>
    </source>
</reference>
<evidence type="ECO:0000313" key="1">
    <source>
        <dbReference type="EMBL" id="XPC85476.1"/>
    </source>
</evidence>
<name>A0ACD5GKI0_9SPIR</name>
<keyword evidence="2" id="KW-1185">Reference proteome</keyword>
<sequence length="63" mass="7875">METYLNKLEKEVKIISKLYFKENQSLIYYKLNYTLEKACSKLIKYYKLFYKRRKQLIQENIII</sequence>
<proteinExistence type="predicted"/>
<dbReference type="EMBL" id="CP179466">
    <property type="protein sequence ID" value="XPC85476.1"/>
    <property type="molecule type" value="Genomic_DNA"/>
</dbReference>
<gene>
    <name evidence="1" type="ORF">QIA18_05095</name>
</gene>
<keyword evidence="1" id="KW-0614">Plasmid</keyword>